<dbReference type="PANTHER" id="PTHR42852:SF6">
    <property type="entry name" value="THIOL:DISULFIDE INTERCHANGE PROTEIN DSBE"/>
    <property type="match status" value="1"/>
</dbReference>
<dbReference type="GO" id="GO:0017004">
    <property type="term" value="P:cytochrome complex assembly"/>
    <property type="evidence" value="ECO:0007669"/>
    <property type="project" value="UniProtKB-KW"/>
</dbReference>
<dbReference type="GO" id="GO:0030288">
    <property type="term" value="C:outer membrane-bounded periplasmic space"/>
    <property type="evidence" value="ECO:0007669"/>
    <property type="project" value="InterPro"/>
</dbReference>
<dbReference type="InterPro" id="IPR013740">
    <property type="entry name" value="Redoxin"/>
</dbReference>
<keyword evidence="8" id="KW-1185">Reference proteome</keyword>
<evidence type="ECO:0000256" key="2">
    <source>
        <dbReference type="ARBA" id="ARBA00007758"/>
    </source>
</evidence>
<evidence type="ECO:0000313" key="7">
    <source>
        <dbReference type="EMBL" id="GGF33435.1"/>
    </source>
</evidence>
<dbReference type="GO" id="GO:0015036">
    <property type="term" value="F:disulfide oxidoreductase activity"/>
    <property type="evidence" value="ECO:0007669"/>
    <property type="project" value="InterPro"/>
</dbReference>
<keyword evidence="3" id="KW-0201">Cytochrome c-type biogenesis</keyword>
<comment type="similarity">
    <text evidence="2">Belongs to the thioredoxin family. DsbE subfamily.</text>
</comment>
<dbReference type="NCBIfam" id="TIGR00385">
    <property type="entry name" value="dsbE"/>
    <property type="match status" value="1"/>
</dbReference>
<feature type="domain" description="Thioredoxin" evidence="6">
    <location>
        <begin position="35"/>
        <end position="176"/>
    </location>
</feature>
<keyword evidence="5" id="KW-0676">Redox-active center</keyword>
<dbReference type="EMBL" id="BMJQ01000012">
    <property type="protein sequence ID" value="GGF33435.1"/>
    <property type="molecule type" value="Genomic_DNA"/>
</dbReference>
<proteinExistence type="inferred from homology"/>
<evidence type="ECO:0000256" key="1">
    <source>
        <dbReference type="ARBA" id="ARBA00004196"/>
    </source>
</evidence>
<accession>A0A8J2YX53</accession>
<sequence length="177" mass="19063">MGRRLLFLLPVAAFAALVGVFALGLGHDPTALKSAMIDKPAPAFTLPPILEDRPGLARADLGGKPVLVNFFASWCAPCRVEHPTLTGLAASGVPVYGVAYKDKPQDARRFLGDLGNPYQRIGLDLDGRTAIDFGVYGVPETFILDRDGRIRYRYAGALTDSVLKTEILPRLEALSAQ</sequence>
<dbReference type="InterPro" id="IPR036249">
    <property type="entry name" value="Thioredoxin-like_sf"/>
</dbReference>
<dbReference type="AlphaFoldDB" id="A0A8J2YX53"/>
<dbReference type="InterPro" id="IPR004799">
    <property type="entry name" value="Periplasmic_diS_OxRdtase_DsbE"/>
</dbReference>
<evidence type="ECO:0000256" key="5">
    <source>
        <dbReference type="ARBA" id="ARBA00023284"/>
    </source>
</evidence>
<reference evidence="7" key="1">
    <citation type="journal article" date="2014" name="Int. J. Syst. Evol. Microbiol.">
        <title>Complete genome sequence of Corynebacterium casei LMG S-19264T (=DSM 44701T), isolated from a smear-ripened cheese.</title>
        <authorList>
            <consortium name="US DOE Joint Genome Institute (JGI-PGF)"/>
            <person name="Walter F."/>
            <person name="Albersmeier A."/>
            <person name="Kalinowski J."/>
            <person name="Ruckert C."/>
        </authorList>
    </citation>
    <scope>NUCLEOTIDE SEQUENCE</scope>
    <source>
        <strain evidence="7">CGMCC 1.15725</strain>
    </source>
</reference>
<dbReference type="PANTHER" id="PTHR42852">
    <property type="entry name" value="THIOL:DISULFIDE INTERCHANGE PROTEIN DSBE"/>
    <property type="match status" value="1"/>
</dbReference>
<evidence type="ECO:0000313" key="8">
    <source>
        <dbReference type="Proteomes" id="UP000646365"/>
    </source>
</evidence>
<name>A0A8J2YX53_9PROT</name>
<dbReference type="Proteomes" id="UP000646365">
    <property type="component" value="Unassembled WGS sequence"/>
</dbReference>
<gene>
    <name evidence="7" type="primary">ccmG</name>
    <name evidence="7" type="ORF">GCM10011611_44580</name>
</gene>
<dbReference type="SUPFAM" id="SSF52833">
    <property type="entry name" value="Thioredoxin-like"/>
    <property type="match status" value="1"/>
</dbReference>
<dbReference type="InterPro" id="IPR050553">
    <property type="entry name" value="Thioredoxin_ResA/DsbE_sf"/>
</dbReference>
<organism evidence="7 8">
    <name type="scientific">Aliidongia dinghuensis</name>
    <dbReference type="NCBI Taxonomy" id="1867774"/>
    <lineage>
        <taxon>Bacteria</taxon>
        <taxon>Pseudomonadati</taxon>
        <taxon>Pseudomonadota</taxon>
        <taxon>Alphaproteobacteria</taxon>
        <taxon>Rhodospirillales</taxon>
        <taxon>Dongiaceae</taxon>
        <taxon>Aliidongia</taxon>
    </lineage>
</organism>
<evidence type="ECO:0000256" key="4">
    <source>
        <dbReference type="ARBA" id="ARBA00023157"/>
    </source>
</evidence>
<dbReference type="PROSITE" id="PS00194">
    <property type="entry name" value="THIOREDOXIN_1"/>
    <property type="match status" value="1"/>
</dbReference>
<evidence type="ECO:0000259" key="6">
    <source>
        <dbReference type="PROSITE" id="PS51352"/>
    </source>
</evidence>
<comment type="subcellular location">
    <subcellularLocation>
        <location evidence="1">Cell envelope</location>
    </subcellularLocation>
</comment>
<comment type="caution">
    <text evidence="7">The sequence shown here is derived from an EMBL/GenBank/DDBJ whole genome shotgun (WGS) entry which is preliminary data.</text>
</comment>
<dbReference type="InterPro" id="IPR013766">
    <property type="entry name" value="Thioredoxin_domain"/>
</dbReference>
<protein>
    <submittedName>
        <fullName evidence="7">Cytochrome C-type biogenesis protein</fullName>
    </submittedName>
</protein>
<dbReference type="Gene3D" id="3.40.30.10">
    <property type="entry name" value="Glutaredoxin"/>
    <property type="match status" value="1"/>
</dbReference>
<evidence type="ECO:0000256" key="3">
    <source>
        <dbReference type="ARBA" id="ARBA00022748"/>
    </source>
</evidence>
<dbReference type="CDD" id="cd03010">
    <property type="entry name" value="TlpA_like_DsbE"/>
    <property type="match status" value="1"/>
</dbReference>
<reference evidence="7" key="2">
    <citation type="submission" date="2020-09" db="EMBL/GenBank/DDBJ databases">
        <authorList>
            <person name="Sun Q."/>
            <person name="Zhou Y."/>
        </authorList>
    </citation>
    <scope>NUCLEOTIDE SEQUENCE</scope>
    <source>
        <strain evidence="7">CGMCC 1.15725</strain>
    </source>
</reference>
<dbReference type="InterPro" id="IPR017937">
    <property type="entry name" value="Thioredoxin_CS"/>
</dbReference>
<keyword evidence="4" id="KW-1015">Disulfide bond</keyword>
<dbReference type="PROSITE" id="PS51352">
    <property type="entry name" value="THIOREDOXIN_2"/>
    <property type="match status" value="1"/>
</dbReference>
<dbReference type="Pfam" id="PF08534">
    <property type="entry name" value="Redoxin"/>
    <property type="match status" value="1"/>
</dbReference>